<evidence type="ECO:0000313" key="12">
    <source>
        <dbReference type="EMBL" id="PPU64956.1"/>
    </source>
</evidence>
<dbReference type="EMBL" id="MDEC01000007">
    <property type="protein sequence ID" value="PPU64956.1"/>
    <property type="molecule type" value="Genomic_DNA"/>
</dbReference>
<dbReference type="GO" id="GO:0005524">
    <property type="term" value="F:ATP binding"/>
    <property type="evidence" value="ECO:0007669"/>
    <property type="project" value="UniProtKB-KW"/>
</dbReference>
<evidence type="ECO:0000313" key="14">
    <source>
        <dbReference type="Proteomes" id="UP001637990"/>
    </source>
</evidence>
<dbReference type="RefSeq" id="WP_104540290.1">
    <property type="nucleotide sequence ID" value="NZ_JBJGBS010000001.1"/>
</dbReference>
<protein>
    <recommendedName>
        <fullName evidence="7">Glutamyl-Q tRNA(Asp) synthetase</fullName>
        <shortName evidence="7">Glu-Q-RSs</shortName>
        <ecNumber evidence="7">6.1.1.-</ecNumber>
    </recommendedName>
</protein>
<organism evidence="12 13">
    <name type="scientific">Xanthomonas codiaei</name>
    <dbReference type="NCBI Taxonomy" id="56463"/>
    <lineage>
        <taxon>Bacteria</taxon>
        <taxon>Pseudomonadati</taxon>
        <taxon>Pseudomonadota</taxon>
        <taxon>Gammaproteobacteria</taxon>
        <taxon>Lysobacterales</taxon>
        <taxon>Lysobacteraceae</taxon>
        <taxon>Xanthomonas</taxon>
    </lineage>
</organism>
<keyword evidence="1 7" id="KW-0436">Ligase</keyword>
<feature type="binding site" evidence="7">
    <location>
        <position position="170"/>
    </location>
    <ligand>
        <name>L-glutamate</name>
        <dbReference type="ChEBI" id="CHEBI:29985"/>
    </ligand>
</feature>
<dbReference type="EC" id="6.1.1.-" evidence="7"/>
<evidence type="ECO:0000256" key="2">
    <source>
        <dbReference type="ARBA" id="ARBA00022723"/>
    </source>
</evidence>
<dbReference type="GO" id="GO:0006424">
    <property type="term" value="P:glutamyl-tRNA aminoacylation"/>
    <property type="evidence" value="ECO:0007669"/>
    <property type="project" value="InterPro"/>
</dbReference>
<dbReference type="GO" id="GO:0006400">
    <property type="term" value="P:tRNA modification"/>
    <property type="evidence" value="ECO:0007669"/>
    <property type="project" value="InterPro"/>
</dbReference>
<evidence type="ECO:0000256" key="1">
    <source>
        <dbReference type="ARBA" id="ARBA00022598"/>
    </source>
</evidence>
<feature type="domain" description="Glutamyl/glutaminyl-tRNA synthetase class Ib catalytic" evidence="10">
    <location>
        <begin position="7"/>
        <end position="108"/>
    </location>
</feature>
<comment type="function">
    <text evidence="7">Catalyzes the tRNA-independent activation of glutamate in presence of ATP and the subsequent transfer of glutamate onto a tRNA(Asp). Glutamate is transferred on the 2-amino-5-(4,5-dihydroxy-2-cyclopenten-1-yl) moiety of the queuosine in the wobble position of the QUC anticodon.</text>
</comment>
<evidence type="ECO:0000256" key="4">
    <source>
        <dbReference type="ARBA" id="ARBA00022833"/>
    </source>
</evidence>
<dbReference type="PRINTS" id="PR00987">
    <property type="entry name" value="TRNASYNTHGLU"/>
</dbReference>
<dbReference type="GO" id="GO:0005829">
    <property type="term" value="C:cytosol"/>
    <property type="evidence" value="ECO:0007669"/>
    <property type="project" value="TreeGrafter"/>
</dbReference>
<comment type="similarity">
    <text evidence="7">Belongs to the class-I aminoacyl-tRNA synthetase family. GluQ subfamily.</text>
</comment>
<reference evidence="11 14" key="2">
    <citation type="submission" date="2024-11" db="EMBL/GenBank/DDBJ databases">
        <title>Genome sequencing of Xanthomonas codiaei.</title>
        <authorList>
            <person name="Studholme D.J."/>
        </authorList>
    </citation>
    <scope>NUCLEOTIDE SEQUENCE [LARGE SCALE GENOMIC DNA]</scope>
    <source>
        <strain evidence="11 14">NCPPB 4350</strain>
    </source>
</reference>
<dbReference type="Pfam" id="PF00749">
    <property type="entry name" value="tRNA-synt_1c"/>
    <property type="match status" value="2"/>
</dbReference>
<dbReference type="HAMAP" id="MF_01428">
    <property type="entry name" value="Glu_Q_tRNA_synth"/>
    <property type="match status" value="1"/>
</dbReference>
<accession>A0A2S7CTM6</accession>
<dbReference type="EMBL" id="JBJGBS010000001">
    <property type="protein sequence ID" value="MFO3703462.1"/>
    <property type="molecule type" value="Genomic_DNA"/>
</dbReference>
<dbReference type="NCBIfam" id="TIGR03838">
    <property type="entry name" value="queuosine_YadB"/>
    <property type="match status" value="1"/>
</dbReference>
<dbReference type="Proteomes" id="UP001637990">
    <property type="component" value="Unassembled WGS sequence"/>
</dbReference>
<keyword evidence="3 7" id="KW-0547">Nucleotide-binding</keyword>
<reference evidence="12 13" key="1">
    <citation type="submission" date="2016-08" db="EMBL/GenBank/DDBJ databases">
        <authorList>
            <person name="Seilhamer J.J."/>
        </authorList>
    </citation>
    <scope>NUCLEOTIDE SEQUENCE [LARGE SCALE GENOMIC DNA]</scope>
    <source>
        <strain evidence="12 13">CFBP4690</strain>
    </source>
</reference>
<dbReference type="InterPro" id="IPR000924">
    <property type="entry name" value="Glu/Gln-tRNA-synth"/>
</dbReference>
<feature type="short sequence motif" description="'HIGH' region" evidence="7">
    <location>
        <begin position="12"/>
        <end position="22"/>
    </location>
</feature>
<gene>
    <name evidence="7" type="primary">gluQ</name>
    <name evidence="11" type="synonym">gluQRS</name>
    <name evidence="11" type="ORF">ACI6Q5_00390</name>
    <name evidence="12" type="ORF">XcodCFBP4690_07105</name>
</gene>
<dbReference type="AlphaFoldDB" id="A0A2S7CTM6"/>
<dbReference type="GO" id="GO:0008270">
    <property type="term" value="F:zinc ion binding"/>
    <property type="evidence" value="ECO:0007669"/>
    <property type="project" value="InterPro"/>
</dbReference>
<evidence type="ECO:0000256" key="6">
    <source>
        <dbReference type="ARBA" id="ARBA00023146"/>
    </source>
</evidence>
<evidence type="ECO:0000256" key="9">
    <source>
        <dbReference type="SAM" id="MobiDB-lite"/>
    </source>
</evidence>
<evidence type="ECO:0000313" key="11">
    <source>
        <dbReference type="EMBL" id="MFO3703462.1"/>
    </source>
</evidence>
<sequence>MPSPSYRGRFAPSPTGPLHFGSLLAAFGSWLLARHAGGQWCVRIEDIDPPRAEAGASERQLRTLAAFGLVSDLPVIRQSDRDVHYTTALTTLMEAGLAFECSCSRADLAGMGGIHHACVAPLGARRAVRLRVPPQSPVGFDDALQGRIVQDVYAEVGDVVLRRADGYWAYQLAVVVDDAAQAVTDVVRGADLLDSTPRQLVLQRALGLPQPRYLHLPLILDAEGRKLSKSHAAPALDDADPLPALRSAWQALGQQPAALPRYGGVDTLQQQAVQHFSPDLMPATPTLDLSMRASPPPRD</sequence>
<dbReference type="Gene3D" id="3.40.50.620">
    <property type="entry name" value="HUPs"/>
    <property type="match status" value="1"/>
</dbReference>
<feature type="short sequence motif" description="'KMSKS' region" evidence="7">
    <location>
        <begin position="226"/>
        <end position="230"/>
    </location>
</feature>
<feature type="binding site" evidence="7">
    <location>
        <begin position="9"/>
        <end position="13"/>
    </location>
    <ligand>
        <name>L-glutamate</name>
        <dbReference type="ChEBI" id="CHEBI:29985"/>
    </ligand>
</feature>
<feature type="binding site" evidence="7">
    <location>
        <position position="229"/>
    </location>
    <ligand>
        <name>ATP</name>
        <dbReference type="ChEBI" id="CHEBI:30616"/>
    </ligand>
</feature>
<dbReference type="SUPFAM" id="SSF52374">
    <property type="entry name" value="Nucleotidylyl transferase"/>
    <property type="match status" value="1"/>
</dbReference>
<evidence type="ECO:0000256" key="7">
    <source>
        <dbReference type="HAMAP-Rule" id="MF_01428"/>
    </source>
</evidence>
<feature type="region of interest" description="Disordered" evidence="9">
    <location>
        <begin position="278"/>
        <end position="299"/>
    </location>
</feature>
<comment type="caution">
    <text evidence="7">Lacks conserved residue(s) required for the propagation of feature annotation.</text>
</comment>
<name>A0A2S7CTM6_9XANT</name>
<dbReference type="InterPro" id="IPR020058">
    <property type="entry name" value="Glu/Gln-tRNA-synth_Ib_cat-dom"/>
</dbReference>
<feature type="domain" description="Glutamyl/glutaminyl-tRNA synthetase class Ib catalytic" evidence="10">
    <location>
        <begin position="125"/>
        <end position="233"/>
    </location>
</feature>
<dbReference type="PANTHER" id="PTHR43311:SF1">
    <property type="entry name" value="GLUTAMYL-Q TRNA(ASP) SYNTHETASE"/>
    <property type="match status" value="1"/>
</dbReference>
<proteinExistence type="inferred from homology"/>
<keyword evidence="5 7" id="KW-0067">ATP-binding</keyword>
<dbReference type="Proteomes" id="UP000237872">
    <property type="component" value="Unassembled WGS sequence"/>
</dbReference>
<evidence type="ECO:0000256" key="8">
    <source>
        <dbReference type="RuleBase" id="RU363037"/>
    </source>
</evidence>
<dbReference type="InterPro" id="IPR014729">
    <property type="entry name" value="Rossmann-like_a/b/a_fold"/>
</dbReference>
<keyword evidence="2" id="KW-0479">Metal-binding</keyword>
<dbReference type="PANTHER" id="PTHR43311">
    <property type="entry name" value="GLUTAMATE--TRNA LIGASE"/>
    <property type="match status" value="1"/>
</dbReference>
<dbReference type="NCBIfam" id="NF004314">
    <property type="entry name" value="PRK05710.1-3"/>
    <property type="match status" value="1"/>
</dbReference>
<dbReference type="OrthoDB" id="9807503at2"/>
<keyword evidence="6 7" id="KW-0030">Aminoacyl-tRNA synthetase</keyword>
<dbReference type="InterPro" id="IPR049940">
    <property type="entry name" value="GluQ/Sye"/>
</dbReference>
<evidence type="ECO:0000259" key="10">
    <source>
        <dbReference type="Pfam" id="PF00749"/>
    </source>
</evidence>
<feature type="binding site" evidence="7">
    <location>
        <position position="45"/>
    </location>
    <ligand>
        <name>L-glutamate</name>
        <dbReference type="ChEBI" id="CHEBI:29985"/>
    </ligand>
</feature>
<evidence type="ECO:0000313" key="13">
    <source>
        <dbReference type="Proteomes" id="UP000237872"/>
    </source>
</evidence>
<feature type="binding site" evidence="7">
    <location>
        <position position="188"/>
    </location>
    <ligand>
        <name>L-glutamate</name>
        <dbReference type="ChEBI" id="CHEBI:29985"/>
    </ligand>
</feature>
<comment type="caution">
    <text evidence="12">The sequence shown here is derived from an EMBL/GenBank/DDBJ whole genome shotgun (WGS) entry which is preliminary data.</text>
</comment>
<dbReference type="GO" id="GO:0004818">
    <property type="term" value="F:glutamate-tRNA ligase activity"/>
    <property type="evidence" value="ECO:0007669"/>
    <property type="project" value="TreeGrafter"/>
</dbReference>
<keyword evidence="8" id="KW-0648">Protein biosynthesis</keyword>
<keyword evidence="14" id="KW-1185">Reference proteome</keyword>
<evidence type="ECO:0000256" key="5">
    <source>
        <dbReference type="ARBA" id="ARBA00022840"/>
    </source>
</evidence>
<evidence type="ECO:0000256" key="3">
    <source>
        <dbReference type="ARBA" id="ARBA00022741"/>
    </source>
</evidence>
<keyword evidence="4" id="KW-0862">Zinc</keyword>
<dbReference type="InterPro" id="IPR022380">
    <property type="entry name" value="Glu-Q_tRNA(Asp)_Synthase"/>
</dbReference>